<organism evidence="1 2">
    <name type="scientific">Enterocloster clostridioformis</name>
    <dbReference type="NCBI Taxonomy" id="1531"/>
    <lineage>
        <taxon>Bacteria</taxon>
        <taxon>Bacillati</taxon>
        <taxon>Bacillota</taxon>
        <taxon>Clostridia</taxon>
        <taxon>Lachnospirales</taxon>
        <taxon>Lachnospiraceae</taxon>
        <taxon>Enterocloster</taxon>
    </lineage>
</organism>
<evidence type="ECO:0000313" key="1">
    <source>
        <dbReference type="EMBL" id="SEU21883.1"/>
    </source>
</evidence>
<comment type="caution">
    <text evidence="1">The sequence shown here is derived from an EMBL/GenBank/DDBJ whole genome shotgun (WGS) entry which is preliminary data.</text>
</comment>
<dbReference type="Proteomes" id="UP000182121">
    <property type="component" value="Unassembled WGS sequence"/>
</dbReference>
<protein>
    <recommendedName>
        <fullName evidence="3">XRE family transcriptional regulator</fullName>
    </recommendedName>
</protein>
<dbReference type="AlphaFoldDB" id="A0A1I0KCR6"/>
<gene>
    <name evidence="1" type="ORF">SAMN05216521_11212</name>
</gene>
<proteinExistence type="predicted"/>
<evidence type="ECO:0008006" key="3">
    <source>
        <dbReference type="Google" id="ProtNLM"/>
    </source>
</evidence>
<evidence type="ECO:0000313" key="2">
    <source>
        <dbReference type="Proteomes" id="UP000182121"/>
    </source>
</evidence>
<dbReference type="RefSeq" id="WP_074664555.1">
    <property type="nucleotide sequence ID" value="NZ_FOIO01000121.1"/>
</dbReference>
<name>A0A1I0KCR6_9FIRM</name>
<sequence length="77" mass="8927">MRKNNKMERQLDDIRVLVAEAKIRNSFNDDELAAYIGLSKASLVERKSDPKRFTLNQLYVILELCGKELKFVEKAVL</sequence>
<dbReference type="EMBL" id="FOIO01000121">
    <property type="protein sequence ID" value="SEU21883.1"/>
    <property type="molecule type" value="Genomic_DNA"/>
</dbReference>
<reference evidence="1 2" key="1">
    <citation type="submission" date="2016-10" db="EMBL/GenBank/DDBJ databases">
        <authorList>
            <person name="Varghese N."/>
            <person name="Submissions S."/>
        </authorList>
    </citation>
    <scope>NUCLEOTIDE SEQUENCE [LARGE SCALE GENOMIC DNA]</scope>
    <source>
        <strain evidence="1 2">NLAE-zl-C196</strain>
    </source>
</reference>
<accession>A0A1I0KCR6</accession>